<dbReference type="EMBL" id="FQZG01000101">
    <property type="protein sequence ID" value="SHJ89420.1"/>
    <property type="molecule type" value="Genomic_DNA"/>
</dbReference>
<dbReference type="OrthoDB" id="9802752at2"/>
<gene>
    <name evidence="1" type="ORF">SAMN02745244_03525</name>
</gene>
<dbReference type="Pfam" id="PF13310">
    <property type="entry name" value="Virulence_RhuM"/>
    <property type="match status" value="1"/>
</dbReference>
<organism evidence="1 2">
    <name type="scientific">Tessaracoccus bendigoensis DSM 12906</name>
    <dbReference type="NCBI Taxonomy" id="1123357"/>
    <lineage>
        <taxon>Bacteria</taxon>
        <taxon>Bacillati</taxon>
        <taxon>Actinomycetota</taxon>
        <taxon>Actinomycetes</taxon>
        <taxon>Propionibacteriales</taxon>
        <taxon>Propionibacteriaceae</taxon>
        <taxon>Tessaracoccus</taxon>
    </lineage>
</organism>
<dbReference type="PANTHER" id="PTHR35810">
    <property type="entry name" value="CYTOPLASMIC PROTEIN-RELATED"/>
    <property type="match status" value="1"/>
</dbReference>
<dbReference type="Proteomes" id="UP000184512">
    <property type="component" value="Unassembled WGS sequence"/>
</dbReference>
<dbReference type="STRING" id="1123357.SAMN02745244_03525"/>
<evidence type="ECO:0000313" key="2">
    <source>
        <dbReference type="Proteomes" id="UP000184512"/>
    </source>
</evidence>
<proteinExistence type="predicted"/>
<feature type="non-terminal residue" evidence="1">
    <location>
        <position position="124"/>
    </location>
</feature>
<protein>
    <submittedName>
        <fullName evidence="1">Virulence protein RhuM family protein</fullName>
    </submittedName>
</protein>
<dbReference type="PANTHER" id="PTHR35810:SF1">
    <property type="entry name" value="CYTOPLASMIC PROTEIN"/>
    <property type="match status" value="1"/>
</dbReference>
<sequence>MPRVWFLLGARRGECKGEIAELYGSSLQKVQQTIARVLADSEVDEPTINSELIVRTDGTPAGVRREVKVYNLDMVLAVGYRSTSPRVVQFRQWATGVPREHLVKGFAMDDDKLRASDGWDYLNH</sequence>
<dbReference type="AlphaFoldDB" id="A0A1M6N138"/>
<name>A0A1M6N138_9ACTN</name>
<reference evidence="2" key="1">
    <citation type="submission" date="2016-11" db="EMBL/GenBank/DDBJ databases">
        <authorList>
            <person name="Varghese N."/>
            <person name="Submissions S."/>
        </authorList>
    </citation>
    <scope>NUCLEOTIDE SEQUENCE [LARGE SCALE GENOMIC DNA]</scope>
    <source>
        <strain evidence="2">DSM 12906</strain>
    </source>
</reference>
<evidence type="ECO:0000313" key="1">
    <source>
        <dbReference type="EMBL" id="SHJ89420.1"/>
    </source>
</evidence>
<accession>A0A1M6N138</accession>
<dbReference type="InterPro" id="IPR011204">
    <property type="entry name" value="Virulence_RhuM-like"/>
</dbReference>
<keyword evidence="2" id="KW-1185">Reference proteome</keyword>